<dbReference type="EMBL" id="KI925455">
    <property type="protein sequence ID" value="ETW86217.1"/>
    <property type="molecule type" value="Genomic_DNA"/>
</dbReference>
<evidence type="ECO:0008006" key="9">
    <source>
        <dbReference type="Google" id="ProtNLM"/>
    </source>
</evidence>
<dbReference type="GO" id="GO:0006256">
    <property type="term" value="P:UDP catabolic process"/>
    <property type="evidence" value="ECO:0007669"/>
    <property type="project" value="TreeGrafter"/>
</dbReference>
<dbReference type="GO" id="GO:0017111">
    <property type="term" value="F:ribonucleoside triphosphate phosphatase activity"/>
    <property type="evidence" value="ECO:0007669"/>
    <property type="project" value="TreeGrafter"/>
</dbReference>
<evidence type="ECO:0000256" key="1">
    <source>
        <dbReference type="ARBA" id="ARBA00009283"/>
    </source>
</evidence>
<dbReference type="eggNOG" id="KOG1386">
    <property type="taxonomic scope" value="Eukaryota"/>
</dbReference>
<gene>
    <name evidence="7" type="ORF">HETIRDRAFT_60065</name>
</gene>
<dbReference type="InterPro" id="IPR000407">
    <property type="entry name" value="GDA1_CD39_NTPase"/>
</dbReference>
<sequence length="490" mass="53868">MPPPTAADAWLNSRRFGIVIDAGSSGSRLQIYSWRDARAVRDELGAKVYHSLPKVEKGTQSGEDWVTKVEPGISSFSDNPEGVSAYLAPLLAHARERIPPSLHAQTPLFLLATAGMRLLSPEQQATVLQSTCHFLKFHSNFRIDEPSPAGPCGSSIRIITGEEEGLFGWIAVNYLMDGFGPSDADRTTYGFLDMGGASTQIAFEPSREEREKAKNLIDVRLRLMGGEEIHHQVFVTTWLGYGTNMARERYVGRAINEYEQHQPSPLSVSSSDSSEIIEDPCLPKDLRLTESPAHTSPSTSHTRKPHTFLGTGSFGQCLQRVSPLLNRSAPCPDTPCLFNGVYVPPIDFSVSHFIGVSEYWYSSEHIFGLGGAYDFVQYERAALDFCGKNWSDILQMHEQARQRGRLGGDGEMQCFKAAWIVNVLHEGLGMPRIVDPGGNVTSHPDALETHAQEKGLGRPTFQSIDSVGDIAISWTLGKIVLEASKDIPPL</sequence>
<dbReference type="KEGG" id="hir:HETIRDRAFT_60065"/>
<dbReference type="Pfam" id="PF01150">
    <property type="entry name" value="GDA1_CD39"/>
    <property type="match status" value="1"/>
</dbReference>
<keyword evidence="8" id="KW-1185">Reference proteome</keyword>
<dbReference type="PANTHER" id="PTHR11782">
    <property type="entry name" value="ADENOSINE/GUANOSINE DIPHOSPHATASE"/>
    <property type="match status" value="1"/>
</dbReference>
<evidence type="ECO:0000256" key="2">
    <source>
        <dbReference type="ARBA" id="ARBA00022801"/>
    </source>
</evidence>
<keyword evidence="4" id="KW-0547">Nucleotide-binding</keyword>
<dbReference type="HOGENOM" id="CLU_010246_3_1_1"/>
<accession>W4KK45</accession>
<name>W4KK45_HETIT</name>
<dbReference type="Proteomes" id="UP000030671">
    <property type="component" value="Unassembled WGS sequence"/>
</dbReference>
<feature type="binding site" evidence="4">
    <location>
        <begin position="196"/>
        <end position="200"/>
    </location>
    <ligand>
        <name>ATP</name>
        <dbReference type="ChEBI" id="CHEBI:30616"/>
    </ligand>
</feature>
<feature type="region of interest" description="Disordered" evidence="6">
    <location>
        <begin position="287"/>
        <end position="306"/>
    </location>
</feature>
<dbReference type="STRING" id="747525.W4KK45"/>
<dbReference type="FunCoup" id="W4KK45">
    <property type="interactions" value="189"/>
</dbReference>
<keyword evidence="2 5" id="KW-0378">Hydrolase</keyword>
<proteinExistence type="inferred from homology"/>
<dbReference type="PANTHER" id="PTHR11782:SF121">
    <property type="entry name" value="NUCLEOSIDE-DIPHOSPHATASE MIG-23"/>
    <property type="match status" value="1"/>
</dbReference>
<dbReference type="GO" id="GO:0016020">
    <property type="term" value="C:membrane"/>
    <property type="evidence" value="ECO:0007669"/>
    <property type="project" value="TreeGrafter"/>
</dbReference>
<protein>
    <recommendedName>
        <fullName evidence="9">Nucleoside phosphatase GDA1/CD39</fullName>
    </recommendedName>
</protein>
<evidence type="ECO:0000256" key="3">
    <source>
        <dbReference type="PIRSR" id="PIRSR600407-1"/>
    </source>
</evidence>
<dbReference type="GeneID" id="20678493"/>
<feature type="compositionally biased region" description="Low complexity" evidence="6">
    <location>
        <begin position="289"/>
        <end position="300"/>
    </location>
</feature>
<dbReference type="Gene3D" id="3.30.420.150">
    <property type="entry name" value="Exopolyphosphatase. Domain 2"/>
    <property type="match status" value="1"/>
</dbReference>
<dbReference type="Gene3D" id="3.30.420.40">
    <property type="match status" value="1"/>
</dbReference>
<dbReference type="GO" id="GO:0046036">
    <property type="term" value="P:CTP metabolic process"/>
    <property type="evidence" value="ECO:0007669"/>
    <property type="project" value="TreeGrafter"/>
</dbReference>
<reference evidence="7 8" key="1">
    <citation type="journal article" date="2012" name="New Phytol.">
        <title>Insight into trade-off between wood decay and parasitism from the genome of a fungal forest pathogen.</title>
        <authorList>
            <person name="Olson A."/>
            <person name="Aerts A."/>
            <person name="Asiegbu F."/>
            <person name="Belbahri L."/>
            <person name="Bouzid O."/>
            <person name="Broberg A."/>
            <person name="Canback B."/>
            <person name="Coutinho P.M."/>
            <person name="Cullen D."/>
            <person name="Dalman K."/>
            <person name="Deflorio G."/>
            <person name="van Diepen L.T."/>
            <person name="Dunand C."/>
            <person name="Duplessis S."/>
            <person name="Durling M."/>
            <person name="Gonthier P."/>
            <person name="Grimwood J."/>
            <person name="Fossdal C.G."/>
            <person name="Hansson D."/>
            <person name="Henrissat B."/>
            <person name="Hietala A."/>
            <person name="Himmelstrand K."/>
            <person name="Hoffmeister D."/>
            <person name="Hogberg N."/>
            <person name="James T.Y."/>
            <person name="Karlsson M."/>
            <person name="Kohler A."/>
            <person name="Kues U."/>
            <person name="Lee Y.H."/>
            <person name="Lin Y.C."/>
            <person name="Lind M."/>
            <person name="Lindquist E."/>
            <person name="Lombard V."/>
            <person name="Lucas S."/>
            <person name="Lunden K."/>
            <person name="Morin E."/>
            <person name="Murat C."/>
            <person name="Park J."/>
            <person name="Raffaello T."/>
            <person name="Rouze P."/>
            <person name="Salamov A."/>
            <person name="Schmutz J."/>
            <person name="Solheim H."/>
            <person name="Stahlberg J."/>
            <person name="Velez H."/>
            <person name="de Vries R.P."/>
            <person name="Wiebenga A."/>
            <person name="Woodward S."/>
            <person name="Yakovlev I."/>
            <person name="Garbelotto M."/>
            <person name="Martin F."/>
            <person name="Grigoriev I.V."/>
            <person name="Stenlid J."/>
        </authorList>
    </citation>
    <scope>NUCLEOTIDE SEQUENCE [LARGE SCALE GENOMIC DNA]</scope>
    <source>
        <strain evidence="7 8">TC 32-1</strain>
    </source>
</reference>
<dbReference type="RefSeq" id="XP_009541824.1">
    <property type="nucleotide sequence ID" value="XM_009543529.1"/>
</dbReference>
<evidence type="ECO:0000256" key="6">
    <source>
        <dbReference type="SAM" id="MobiDB-lite"/>
    </source>
</evidence>
<dbReference type="PROSITE" id="PS01238">
    <property type="entry name" value="GDA1_CD39_NTPASE"/>
    <property type="match status" value="1"/>
</dbReference>
<dbReference type="AlphaFoldDB" id="W4KK45"/>
<comment type="similarity">
    <text evidence="1 5">Belongs to the GDA1/CD39 NTPase family.</text>
</comment>
<organism evidence="7 8">
    <name type="scientific">Heterobasidion irregulare (strain TC 32-1)</name>
    <dbReference type="NCBI Taxonomy" id="747525"/>
    <lineage>
        <taxon>Eukaryota</taxon>
        <taxon>Fungi</taxon>
        <taxon>Dikarya</taxon>
        <taxon>Basidiomycota</taxon>
        <taxon>Agaricomycotina</taxon>
        <taxon>Agaricomycetes</taxon>
        <taxon>Russulales</taxon>
        <taxon>Bondarzewiaceae</taxon>
        <taxon>Heterobasidion</taxon>
        <taxon>Heterobasidion annosum species complex</taxon>
    </lineage>
</organism>
<feature type="active site" description="Proton acceptor" evidence="3">
    <location>
        <position position="164"/>
    </location>
</feature>
<dbReference type="GO" id="GO:0005524">
    <property type="term" value="F:ATP binding"/>
    <property type="evidence" value="ECO:0007669"/>
    <property type="project" value="UniProtKB-KW"/>
</dbReference>
<dbReference type="GO" id="GO:0045134">
    <property type="term" value="F:UDP phosphatase activity"/>
    <property type="evidence" value="ECO:0007669"/>
    <property type="project" value="TreeGrafter"/>
</dbReference>
<evidence type="ECO:0000256" key="4">
    <source>
        <dbReference type="PIRSR" id="PIRSR600407-2"/>
    </source>
</evidence>
<keyword evidence="4" id="KW-0067">ATP-binding</keyword>
<dbReference type="InParanoid" id="W4KK45"/>
<dbReference type="GO" id="GO:0004382">
    <property type="term" value="F:GDP phosphatase activity"/>
    <property type="evidence" value="ECO:0007669"/>
    <property type="project" value="TreeGrafter"/>
</dbReference>
<dbReference type="OrthoDB" id="6372431at2759"/>
<evidence type="ECO:0000313" key="8">
    <source>
        <dbReference type="Proteomes" id="UP000030671"/>
    </source>
</evidence>
<evidence type="ECO:0000256" key="5">
    <source>
        <dbReference type="RuleBase" id="RU003833"/>
    </source>
</evidence>
<dbReference type="CDD" id="cd24039">
    <property type="entry name" value="ASKHA_NBD_YND1-like"/>
    <property type="match status" value="1"/>
</dbReference>
<dbReference type="GO" id="GO:0005794">
    <property type="term" value="C:Golgi apparatus"/>
    <property type="evidence" value="ECO:0007669"/>
    <property type="project" value="TreeGrafter"/>
</dbReference>
<feature type="non-terminal residue" evidence="7">
    <location>
        <position position="490"/>
    </location>
</feature>
<evidence type="ECO:0000313" key="7">
    <source>
        <dbReference type="EMBL" id="ETW86217.1"/>
    </source>
</evidence>